<dbReference type="VEuPathDB" id="FungiDB:HMPREF1541_07053"/>
<evidence type="ECO:0000256" key="4">
    <source>
        <dbReference type="ARBA" id="ARBA00022487"/>
    </source>
</evidence>
<dbReference type="InParanoid" id="W2RR73"/>
<feature type="domain" description="Phospholipase/carboxylesterase/thioesterase" evidence="11">
    <location>
        <begin position="22"/>
        <end position="247"/>
    </location>
</feature>
<dbReference type="STRING" id="1220924.W2RR73"/>
<name>W2RR73_CYPE1</name>
<dbReference type="RefSeq" id="XP_008719600.1">
    <property type="nucleotide sequence ID" value="XM_008721378.1"/>
</dbReference>
<evidence type="ECO:0000256" key="2">
    <source>
        <dbReference type="ARBA" id="ARBA00012423"/>
    </source>
</evidence>
<dbReference type="PANTHER" id="PTHR10655">
    <property type="entry name" value="LYSOPHOSPHOLIPASE-RELATED"/>
    <property type="match status" value="1"/>
</dbReference>
<dbReference type="OrthoDB" id="2418081at2759"/>
<reference evidence="12 13" key="1">
    <citation type="submission" date="2013-03" db="EMBL/GenBank/DDBJ databases">
        <title>The Genome Sequence of Phialophora europaea CBS 101466.</title>
        <authorList>
            <consortium name="The Broad Institute Genomics Platform"/>
            <person name="Cuomo C."/>
            <person name="de Hoog S."/>
            <person name="Gorbushina A."/>
            <person name="Walker B."/>
            <person name="Young S.K."/>
            <person name="Zeng Q."/>
            <person name="Gargeya S."/>
            <person name="Fitzgerald M."/>
            <person name="Haas B."/>
            <person name="Abouelleil A."/>
            <person name="Allen A.W."/>
            <person name="Alvarado L."/>
            <person name="Arachchi H.M."/>
            <person name="Berlin A.M."/>
            <person name="Chapman S.B."/>
            <person name="Gainer-Dewar J."/>
            <person name="Goldberg J."/>
            <person name="Griggs A."/>
            <person name="Gujja S."/>
            <person name="Hansen M."/>
            <person name="Howarth C."/>
            <person name="Imamovic A."/>
            <person name="Ireland A."/>
            <person name="Larimer J."/>
            <person name="McCowan C."/>
            <person name="Murphy C."/>
            <person name="Pearson M."/>
            <person name="Poon T.W."/>
            <person name="Priest M."/>
            <person name="Roberts A."/>
            <person name="Saif S."/>
            <person name="Shea T."/>
            <person name="Sisk P."/>
            <person name="Sykes S."/>
            <person name="Wortman J."/>
            <person name="Nusbaum C."/>
            <person name="Birren B."/>
        </authorList>
    </citation>
    <scope>NUCLEOTIDE SEQUENCE [LARGE SCALE GENOMIC DNA]</scope>
    <source>
        <strain evidence="12 13">CBS 101466</strain>
    </source>
</reference>
<keyword evidence="4" id="KW-0719">Serine esterase</keyword>
<dbReference type="AlphaFoldDB" id="W2RR73"/>
<evidence type="ECO:0000256" key="8">
    <source>
        <dbReference type="ARBA" id="ARBA00031195"/>
    </source>
</evidence>
<comment type="similarity">
    <text evidence="1">Belongs to the AB hydrolase superfamily. AB hydrolase 2 family.</text>
</comment>
<dbReference type="GO" id="GO:0008474">
    <property type="term" value="F:palmitoyl-(protein) hydrolase activity"/>
    <property type="evidence" value="ECO:0007669"/>
    <property type="project" value="UniProtKB-EC"/>
</dbReference>
<feature type="compositionally biased region" description="Acidic residues" evidence="10">
    <location>
        <begin position="89"/>
        <end position="101"/>
    </location>
</feature>
<organism evidence="12 13">
    <name type="scientific">Cyphellophora europaea (strain CBS 101466)</name>
    <name type="common">Phialophora europaea</name>
    <dbReference type="NCBI Taxonomy" id="1220924"/>
    <lineage>
        <taxon>Eukaryota</taxon>
        <taxon>Fungi</taxon>
        <taxon>Dikarya</taxon>
        <taxon>Ascomycota</taxon>
        <taxon>Pezizomycotina</taxon>
        <taxon>Eurotiomycetes</taxon>
        <taxon>Chaetothyriomycetidae</taxon>
        <taxon>Chaetothyriales</taxon>
        <taxon>Cyphellophoraceae</taxon>
        <taxon>Cyphellophora</taxon>
    </lineage>
</organism>
<dbReference type="Pfam" id="PF02230">
    <property type="entry name" value="Abhydrolase_2"/>
    <property type="match status" value="1"/>
</dbReference>
<dbReference type="InterPro" id="IPR029058">
    <property type="entry name" value="AB_hydrolase_fold"/>
</dbReference>
<dbReference type="GO" id="GO:0005737">
    <property type="term" value="C:cytoplasm"/>
    <property type="evidence" value="ECO:0007669"/>
    <property type="project" value="TreeGrafter"/>
</dbReference>
<evidence type="ECO:0000256" key="7">
    <source>
        <dbReference type="ARBA" id="ARBA00029392"/>
    </source>
</evidence>
<dbReference type="GO" id="GO:0052689">
    <property type="term" value="F:carboxylic ester hydrolase activity"/>
    <property type="evidence" value="ECO:0007669"/>
    <property type="project" value="UniProtKB-KW"/>
</dbReference>
<dbReference type="eggNOG" id="KOG2112">
    <property type="taxonomic scope" value="Eukaryota"/>
</dbReference>
<dbReference type="HOGENOM" id="CLU_049413_3_4_1"/>
<protein>
    <recommendedName>
        <fullName evidence="3">Acyl-protein thioesterase 1</fullName>
        <ecNumber evidence="2">3.1.2.22</ecNumber>
    </recommendedName>
    <alternativeName>
        <fullName evidence="8">Palmitoyl-protein hydrolase</fullName>
    </alternativeName>
</protein>
<evidence type="ECO:0000256" key="6">
    <source>
        <dbReference type="ARBA" id="ARBA00022832"/>
    </source>
</evidence>
<keyword evidence="6" id="KW-0443">Lipid metabolism</keyword>
<dbReference type="SUPFAM" id="SSF53474">
    <property type="entry name" value="alpha/beta-Hydrolases"/>
    <property type="match status" value="1"/>
</dbReference>
<evidence type="ECO:0000256" key="10">
    <source>
        <dbReference type="SAM" id="MobiDB-lite"/>
    </source>
</evidence>
<dbReference type="PANTHER" id="PTHR10655:SF17">
    <property type="entry name" value="LYSOPHOSPHOLIPASE-LIKE PROTEIN 1"/>
    <property type="match status" value="1"/>
</dbReference>
<comment type="catalytic activity">
    <reaction evidence="9">
        <text>S-hexadecanoyl-L-cysteinyl-[protein] + H2O = L-cysteinyl-[protein] + hexadecanoate + H(+)</text>
        <dbReference type="Rhea" id="RHEA:19233"/>
        <dbReference type="Rhea" id="RHEA-COMP:10131"/>
        <dbReference type="Rhea" id="RHEA-COMP:11032"/>
        <dbReference type="ChEBI" id="CHEBI:7896"/>
        <dbReference type="ChEBI" id="CHEBI:15377"/>
        <dbReference type="ChEBI" id="CHEBI:15378"/>
        <dbReference type="ChEBI" id="CHEBI:29950"/>
        <dbReference type="ChEBI" id="CHEBI:74151"/>
        <dbReference type="EC" id="3.1.2.22"/>
    </reaction>
</comment>
<evidence type="ECO:0000256" key="1">
    <source>
        <dbReference type="ARBA" id="ARBA00006499"/>
    </source>
</evidence>
<feature type="region of interest" description="Disordered" evidence="10">
    <location>
        <begin position="80"/>
        <end position="101"/>
    </location>
</feature>
<gene>
    <name evidence="12" type="ORF">HMPREF1541_07053</name>
</gene>
<evidence type="ECO:0000256" key="9">
    <source>
        <dbReference type="ARBA" id="ARBA00047337"/>
    </source>
</evidence>
<keyword evidence="13" id="KW-1185">Reference proteome</keyword>
<evidence type="ECO:0000313" key="13">
    <source>
        <dbReference type="Proteomes" id="UP000030752"/>
    </source>
</evidence>
<evidence type="ECO:0000313" key="12">
    <source>
        <dbReference type="EMBL" id="ETN39011.1"/>
    </source>
</evidence>
<dbReference type="EC" id="3.1.2.22" evidence="2"/>
<evidence type="ECO:0000259" key="11">
    <source>
        <dbReference type="Pfam" id="PF02230"/>
    </source>
</evidence>
<keyword evidence="6" id="KW-0276">Fatty acid metabolism</keyword>
<accession>W2RR73</accession>
<comment type="function">
    <text evidence="7">Hydrolyzes fatty acids from S-acylated cysteine residues in proteins with a strong preference for palmitoylated G-alpha proteins over other acyl substrates. Mediates the deacylation of G-alpha proteins such as GPA1 in vivo, but has weak or no activity toward palmitoylated Ras proteins. Has weak lysophospholipase activity in vitro; however such activity may not exist in vivo.</text>
</comment>
<evidence type="ECO:0000256" key="3">
    <source>
        <dbReference type="ARBA" id="ARBA00014923"/>
    </source>
</evidence>
<dbReference type="Gene3D" id="3.40.50.1820">
    <property type="entry name" value="alpha/beta hydrolase"/>
    <property type="match status" value="1"/>
</dbReference>
<proteinExistence type="inferred from homology"/>
<dbReference type="Proteomes" id="UP000030752">
    <property type="component" value="Unassembled WGS sequence"/>
</dbReference>
<sequence length="251" mass="27722">MTNNDKPPYISGPADASTGRPATFVFLHGYGDDAEGLPLGLAQQFQWYNKLPYLKWVLPNAPFNPASASRAWYQPKALPNSLKPRVPGQEDEEAAGQEPDDEDGILRACDLLDAYVAEEIEKGTPKERIVVGGFSQGCAISLVWGVIGKQRNNVAGVVCCSGYFPLAERIAELKRERGIEEGDKDSKKWFYIHGSKDMLVPTSLFTRGKEELGKWIGEGELEEHLYEGMGHSTNNNLLRDLLGFLTQVVPP</sequence>
<dbReference type="GeneID" id="19974392"/>
<dbReference type="InterPro" id="IPR050565">
    <property type="entry name" value="LYPA1-2/EST-like"/>
</dbReference>
<keyword evidence="5" id="KW-0378">Hydrolase</keyword>
<dbReference type="InterPro" id="IPR003140">
    <property type="entry name" value="PLipase/COase/thioEstase"/>
</dbReference>
<evidence type="ECO:0000256" key="5">
    <source>
        <dbReference type="ARBA" id="ARBA00022801"/>
    </source>
</evidence>
<dbReference type="GO" id="GO:0006631">
    <property type="term" value="P:fatty acid metabolic process"/>
    <property type="evidence" value="ECO:0007669"/>
    <property type="project" value="UniProtKB-KW"/>
</dbReference>
<dbReference type="EMBL" id="KB822722">
    <property type="protein sequence ID" value="ETN39011.1"/>
    <property type="molecule type" value="Genomic_DNA"/>
</dbReference>